<comment type="caution">
    <text evidence="2">The sequence shown here is derived from an EMBL/GenBank/DDBJ whole genome shotgun (WGS) entry which is preliminary data.</text>
</comment>
<dbReference type="EMBL" id="JARPXR010000009">
    <property type="protein sequence ID" value="MDT2584166.1"/>
    <property type="molecule type" value="Genomic_DNA"/>
</dbReference>
<gene>
    <name evidence="1" type="ORF">P7D17_08645</name>
    <name evidence="2" type="ORF">P7D34_01820</name>
</gene>
<protein>
    <submittedName>
        <fullName evidence="2">Uncharacterized protein</fullName>
    </submittedName>
</protein>
<name>A0AAJ2MMV1_9LACT</name>
<evidence type="ECO:0000313" key="1">
    <source>
        <dbReference type="EMBL" id="MDT2584166.1"/>
    </source>
</evidence>
<evidence type="ECO:0000313" key="2">
    <source>
        <dbReference type="EMBL" id="MDT2665970.1"/>
    </source>
</evidence>
<accession>A0AAJ2MMV1</accession>
<dbReference type="Proteomes" id="UP001257962">
    <property type="component" value="Unassembled WGS sequence"/>
</dbReference>
<evidence type="ECO:0000313" key="3">
    <source>
        <dbReference type="Proteomes" id="UP001257962"/>
    </source>
</evidence>
<dbReference type="EMBL" id="JARPYC010000001">
    <property type="protein sequence ID" value="MDT2665970.1"/>
    <property type="molecule type" value="Genomic_DNA"/>
</dbReference>
<sequence length="83" mass="8879">MATKQFKVNAMDVLETIFSGLISDAIASKGEEVLKEHIDCLAKSIEEPLKAGMPADKIAEIAFVSGFVHGVAEVLDSKAESEE</sequence>
<dbReference type="RefSeq" id="WP_019335525.1">
    <property type="nucleotide sequence ID" value="NZ_CP146738.1"/>
</dbReference>
<dbReference type="Proteomes" id="UP001262817">
    <property type="component" value="Unassembled WGS sequence"/>
</dbReference>
<dbReference type="AlphaFoldDB" id="A0AAJ2MMV1"/>
<reference evidence="2" key="1">
    <citation type="submission" date="2023-03" db="EMBL/GenBank/DDBJ databases">
        <authorList>
            <person name="Shen W."/>
            <person name="Cai J."/>
        </authorList>
    </citation>
    <scope>NUCLEOTIDE SEQUENCE</scope>
    <source>
        <strain evidence="1">P86-2</strain>
        <strain evidence="2">Y3</strain>
    </source>
</reference>
<organism evidence="2 3">
    <name type="scientific">Lactococcus petauri</name>
    <dbReference type="NCBI Taxonomy" id="1940789"/>
    <lineage>
        <taxon>Bacteria</taxon>
        <taxon>Bacillati</taxon>
        <taxon>Bacillota</taxon>
        <taxon>Bacilli</taxon>
        <taxon>Lactobacillales</taxon>
        <taxon>Streptococcaceae</taxon>
        <taxon>Lactococcus</taxon>
    </lineage>
</organism>
<proteinExistence type="predicted"/>